<proteinExistence type="predicted"/>
<dbReference type="EMBL" id="CAXKWB010009659">
    <property type="protein sequence ID" value="CAL4095558.1"/>
    <property type="molecule type" value="Genomic_DNA"/>
</dbReference>
<organism evidence="1 2">
    <name type="scientific">Meganyctiphanes norvegica</name>
    <name type="common">Northern krill</name>
    <name type="synonym">Thysanopoda norvegica</name>
    <dbReference type="NCBI Taxonomy" id="48144"/>
    <lineage>
        <taxon>Eukaryota</taxon>
        <taxon>Metazoa</taxon>
        <taxon>Ecdysozoa</taxon>
        <taxon>Arthropoda</taxon>
        <taxon>Crustacea</taxon>
        <taxon>Multicrustacea</taxon>
        <taxon>Malacostraca</taxon>
        <taxon>Eumalacostraca</taxon>
        <taxon>Eucarida</taxon>
        <taxon>Euphausiacea</taxon>
        <taxon>Euphausiidae</taxon>
        <taxon>Meganyctiphanes</taxon>
    </lineage>
</organism>
<name>A0AAV2QNZ6_MEGNR</name>
<accession>A0AAV2QNZ6</accession>
<dbReference type="AlphaFoldDB" id="A0AAV2QNZ6"/>
<evidence type="ECO:0000313" key="1">
    <source>
        <dbReference type="EMBL" id="CAL4095558.1"/>
    </source>
</evidence>
<gene>
    <name evidence="1" type="ORF">MNOR_LOCUS15440</name>
</gene>
<comment type="caution">
    <text evidence="1">The sequence shown here is derived from an EMBL/GenBank/DDBJ whole genome shotgun (WGS) entry which is preliminary data.</text>
</comment>
<reference evidence="1 2" key="1">
    <citation type="submission" date="2024-05" db="EMBL/GenBank/DDBJ databases">
        <authorList>
            <person name="Wallberg A."/>
        </authorList>
    </citation>
    <scope>NUCLEOTIDE SEQUENCE [LARGE SCALE GENOMIC DNA]</scope>
</reference>
<sequence length="817" mass="91753">DELLCKNQPQKCQISDATCEDFNICFPFKKVQRLCSHISCTGGGVDEVKRNLCSGSLLYDTQSKNCVRTPTNNELCDTSTPITPTPTTETTCTTTVESSCQNYEVCDPTRRTRRLCEKEYCTRDGQYFFETNVCFAQGELFDLEKKQCVRPPTDDELCDTITTPDTTDVSPTYPPTSTTCATVESSCQNYEVCDPTRRSQRLCQKEQCTRGGQILAETNMCFVQGELYDLETRQCVRPPTDNDLCNPITPSTPSTSCTTVKASCKDYQVCSPTRRILSLCVKEQCTRDGQYLGERNLCFVQGELYDLETKQCITPPTASQLCTTNPNDPNFASAICTTLQSSCEDFEVCRPSRGKQRMCAREVCTRDGQVIGERDMCSIQGQMFDLQTRRCTQRPSNINCPCTVDRAKFWGDCIDVTGCGKIERQCNHYSCSVTGQDIRCENGQVFSPDQRSCVEPLNDINCPCTVDRAKFWGDCIDVTGCGKNERQCNYYSCSISGQDIRCENGQVFSPDQRSCVEPLNDANCPCTVDRAKFWGGCNDVTGCTADNQIEQTENQCNHYSCSITGKEMICENGQVFSPDQRSCVEPLNDAVCPCTVDRAKFWGGCNDVTGCTEDNQTERTEKQCNHYSCSLTGREIRCENGQVFSPNQRSCVEPLNECPTAPDCTPALAKTWTKCTTYCGIDGKRELCYGYSCTDSLGDDTKYCNEQFTEVFDPELKICISKPNECPRNVIPEGTRNSCTPNRANWWYNCSTINICANKQYPQQQWQQQNQQQLQQQRNLCEKYSCEEIGSEFTCDNGQMFDNEKSACITAHTESQC</sequence>
<protein>
    <submittedName>
        <fullName evidence="1">Uncharacterized protein</fullName>
    </submittedName>
</protein>
<evidence type="ECO:0000313" key="2">
    <source>
        <dbReference type="Proteomes" id="UP001497623"/>
    </source>
</evidence>
<dbReference type="Proteomes" id="UP001497623">
    <property type="component" value="Unassembled WGS sequence"/>
</dbReference>
<keyword evidence="2" id="KW-1185">Reference proteome</keyword>
<feature type="non-terminal residue" evidence="1">
    <location>
        <position position="1"/>
    </location>
</feature>